<evidence type="ECO:0000313" key="3">
    <source>
        <dbReference type="Proteomes" id="UP000234474"/>
    </source>
</evidence>
<sequence length="61" mass="6639">METQNEYDDSGLPGPGAPTPLSALEVSNRGVEGILRHHVSLRQYTRRIADAVGIGSCRFDQ</sequence>
<gene>
    <name evidence="2" type="ORF">P174DRAFT_441614</name>
</gene>
<dbReference type="RefSeq" id="XP_024682925.1">
    <property type="nucleotide sequence ID" value="XM_024827363.1"/>
</dbReference>
<feature type="region of interest" description="Disordered" evidence="1">
    <location>
        <begin position="1"/>
        <end position="21"/>
    </location>
</feature>
<accession>A0A2I1C9M1</accession>
<evidence type="ECO:0000256" key="1">
    <source>
        <dbReference type="SAM" id="MobiDB-lite"/>
    </source>
</evidence>
<evidence type="ECO:0000313" key="2">
    <source>
        <dbReference type="EMBL" id="PKX94330.1"/>
    </source>
</evidence>
<organism evidence="2 3">
    <name type="scientific">Aspergillus novofumigatus (strain IBT 16806)</name>
    <dbReference type="NCBI Taxonomy" id="1392255"/>
    <lineage>
        <taxon>Eukaryota</taxon>
        <taxon>Fungi</taxon>
        <taxon>Dikarya</taxon>
        <taxon>Ascomycota</taxon>
        <taxon>Pezizomycotina</taxon>
        <taxon>Eurotiomycetes</taxon>
        <taxon>Eurotiomycetidae</taxon>
        <taxon>Eurotiales</taxon>
        <taxon>Aspergillaceae</taxon>
        <taxon>Aspergillus</taxon>
        <taxon>Aspergillus subgen. Fumigati</taxon>
    </lineage>
</organism>
<proteinExistence type="predicted"/>
<keyword evidence="3" id="KW-1185">Reference proteome</keyword>
<protein>
    <submittedName>
        <fullName evidence="2">Uncharacterized protein</fullName>
    </submittedName>
</protein>
<dbReference type="VEuPathDB" id="FungiDB:P174DRAFT_441614"/>
<dbReference type="AlphaFoldDB" id="A0A2I1C9M1"/>
<dbReference type="EMBL" id="MSZS01000004">
    <property type="protein sequence ID" value="PKX94330.1"/>
    <property type="molecule type" value="Genomic_DNA"/>
</dbReference>
<dbReference type="OrthoDB" id="10251254at2759"/>
<dbReference type="GeneID" id="36534688"/>
<name>A0A2I1C9M1_ASPN1</name>
<comment type="caution">
    <text evidence="2">The sequence shown here is derived from an EMBL/GenBank/DDBJ whole genome shotgun (WGS) entry which is preliminary data.</text>
</comment>
<dbReference type="Proteomes" id="UP000234474">
    <property type="component" value="Unassembled WGS sequence"/>
</dbReference>
<reference evidence="3" key="1">
    <citation type="journal article" date="2018" name="Proc. Natl. Acad. Sci. U.S.A.">
        <title>Linking secondary metabolites to gene clusters through genome sequencing of six diverse Aspergillus species.</title>
        <authorList>
            <person name="Kaerboelling I."/>
            <person name="Vesth T.C."/>
            <person name="Frisvad J.C."/>
            <person name="Nybo J.L."/>
            <person name="Theobald S."/>
            <person name="Kuo A."/>
            <person name="Bowyer P."/>
            <person name="Matsuda Y."/>
            <person name="Mondo S."/>
            <person name="Lyhne E.K."/>
            <person name="Kogle M.E."/>
            <person name="Clum A."/>
            <person name="Lipzen A."/>
            <person name="Salamov A."/>
            <person name="Ngan C.Y."/>
            <person name="Daum C."/>
            <person name="Chiniquy J."/>
            <person name="Barry K."/>
            <person name="LaButti K."/>
            <person name="Haridas S."/>
            <person name="Simmons B.A."/>
            <person name="Magnuson J.K."/>
            <person name="Mortensen U.H."/>
            <person name="Larsen T.O."/>
            <person name="Grigoriev I.V."/>
            <person name="Baker S.E."/>
            <person name="Andersen M.R."/>
        </authorList>
    </citation>
    <scope>NUCLEOTIDE SEQUENCE [LARGE SCALE GENOMIC DNA]</scope>
    <source>
        <strain evidence="3">IBT 16806</strain>
    </source>
</reference>